<dbReference type="Proteomes" id="UP000229497">
    <property type="component" value="Unassembled WGS sequence"/>
</dbReference>
<organism evidence="1 2">
    <name type="scientific">Candidatus Roizmanbacteria bacterium CG11_big_fil_rev_8_21_14_0_20_37_16</name>
    <dbReference type="NCBI Taxonomy" id="1974857"/>
    <lineage>
        <taxon>Bacteria</taxon>
        <taxon>Candidatus Roizmaniibacteriota</taxon>
    </lineage>
</organism>
<dbReference type="InterPro" id="IPR015422">
    <property type="entry name" value="PyrdxlP-dep_Trfase_small"/>
</dbReference>
<dbReference type="SUPFAM" id="SSF53383">
    <property type="entry name" value="PLP-dependent transferases"/>
    <property type="match status" value="1"/>
</dbReference>
<feature type="non-terminal residue" evidence="1">
    <location>
        <position position="1"/>
    </location>
</feature>
<dbReference type="PANTHER" id="PTHR30244">
    <property type="entry name" value="TRANSAMINASE"/>
    <property type="match status" value="1"/>
</dbReference>
<sequence length="225" mass="26284">KNKLLGNFGLASTFSFYVGHHMSTIEGGAVCTDDEELATMLKLVRAHGWDRNLSFNNQKLIRNKYKVNSTFYSRYTFYDLGYNFRPTEINGFIGNIQIKYLDKILKKRNSNFVELAKKIYIKSDKYYSIEYKHMDFHSNFAFPVICKSTVIRDQLVKDCENKIEIRPIVGGDMTQQPFFNKYMKKYSHINTKSNAELIHKQGLYFGNNPDLTEKEIASIIKIFCE</sequence>
<comment type="caution">
    <text evidence="1">The sequence shown here is derived from an EMBL/GenBank/DDBJ whole genome shotgun (WGS) entry which is preliminary data.</text>
</comment>
<proteinExistence type="predicted"/>
<dbReference type="InterPro" id="IPR000653">
    <property type="entry name" value="DegT/StrS_aminotransferase"/>
</dbReference>
<dbReference type="EMBL" id="PCVK01000102">
    <property type="protein sequence ID" value="PIQ71404.1"/>
    <property type="molecule type" value="Genomic_DNA"/>
</dbReference>
<dbReference type="Gene3D" id="3.90.1150.10">
    <property type="entry name" value="Aspartate Aminotransferase, domain 1"/>
    <property type="match status" value="1"/>
</dbReference>
<dbReference type="PANTHER" id="PTHR30244:SF34">
    <property type="entry name" value="DTDP-4-AMINO-4,6-DIDEOXYGALACTOSE TRANSAMINASE"/>
    <property type="match status" value="1"/>
</dbReference>
<name>A0A2H0KM04_9BACT</name>
<accession>A0A2H0KM04</accession>
<dbReference type="InterPro" id="IPR015424">
    <property type="entry name" value="PyrdxlP-dep_Trfase"/>
</dbReference>
<evidence type="ECO:0000313" key="1">
    <source>
        <dbReference type="EMBL" id="PIQ71404.1"/>
    </source>
</evidence>
<dbReference type="GO" id="GO:0008483">
    <property type="term" value="F:transaminase activity"/>
    <property type="evidence" value="ECO:0007669"/>
    <property type="project" value="UniProtKB-KW"/>
</dbReference>
<dbReference type="InterPro" id="IPR015421">
    <property type="entry name" value="PyrdxlP-dep_Trfase_major"/>
</dbReference>
<dbReference type="AlphaFoldDB" id="A0A2H0KM04"/>
<evidence type="ECO:0000313" key="2">
    <source>
        <dbReference type="Proteomes" id="UP000229497"/>
    </source>
</evidence>
<reference evidence="1 2" key="1">
    <citation type="submission" date="2017-09" db="EMBL/GenBank/DDBJ databases">
        <title>Depth-based differentiation of microbial function through sediment-hosted aquifers and enrichment of novel symbionts in the deep terrestrial subsurface.</title>
        <authorList>
            <person name="Probst A.J."/>
            <person name="Ladd B."/>
            <person name="Jarett J.K."/>
            <person name="Geller-Mcgrath D.E."/>
            <person name="Sieber C.M."/>
            <person name="Emerson J.B."/>
            <person name="Anantharaman K."/>
            <person name="Thomas B.C."/>
            <person name="Malmstrom R."/>
            <person name="Stieglmeier M."/>
            <person name="Klingl A."/>
            <person name="Woyke T."/>
            <person name="Ryan C.M."/>
            <person name="Banfield J.F."/>
        </authorList>
    </citation>
    <scope>NUCLEOTIDE SEQUENCE [LARGE SCALE GENOMIC DNA]</scope>
    <source>
        <strain evidence="1">CG11_big_fil_rev_8_21_14_0_20_37_16</strain>
    </source>
</reference>
<dbReference type="GO" id="GO:0030170">
    <property type="term" value="F:pyridoxal phosphate binding"/>
    <property type="evidence" value="ECO:0007669"/>
    <property type="project" value="TreeGrafter"/>
</dbReference>
<dbReference type="Pfam" id="PF01041">
    <property type="entry name" value="DegT_DnrJ_EryC1"/>
    <property type="match status" value="1"/>
</dbReference>
<dbReference type="Gene3D" id="3.40.640.10">
    <property type="entry name" value="Type I PLP-dependent aspartate aminotransferase-like (Major domain)"/>
    <property type="match status" value="1"/>
</dbReference>
<keyword evidence="1" id="KW-0808">Transferase</keyword>
<keyword evidence="1" id="KW-0032">Aminotransferase</keyword>
<dbReference type="GO" id="GO:0000271">
    <property type="term" value="P:polysaccharide biosynthetic process"/>
    <property type="evidence" value="ECO:0007669"/>
    <property type="project" value="TreeGrafter"/>
</dbReference>
<gene>
    <name evidence="1" type="ORF">COV87_03590</name>
</gene>
<protein>
    <submittedName>
        <fullName evidence="1">DegT/DnrJ/EryC1/StrS aminotransferase</fullName>
    </submittedName>
</protein>